<dbReference type="GeneID" id="54779261"/>
<organism evidence="1 2">
    <name type="scientific">Diutina rugosa</name>
    <name type="common">Yeast</name>
    <name type="synonym">Candida rugosa</name>
    <dbReference type="NCBI Taxonomy" id="5481"/>
    <lineage>
        <taxon>Eukaryota</taxon>
        <taxon>Fungi</taxon>
        <taxon>Dikarya</taxon>
        <taxon>Ascomycota</taxon>
        <taxon>Saccharomycotina</taxon>
        <taxon>Pichiomycetes</taxon>
        <taxon>Debaryomycetaceae</taxon>
        <taxon>Diutina</taxon>
    </lineage>
</organism>
<gene>
    <name evidence="1" type="ORF">DIURU_000608</name>
</gene>
<dbReference type="VEuPathDB" id="FungiDB:DIURU_000608"/>
<name>A0A642UXN4_DIURU</name>
<protein>
    <submittedName>
        <fullName evidence="1">Uncharacterized protein</fullName>
    </submittedName>
</protein>
<evidence type="ECO:0000313" key="1">
    <source>
        <dbReference type="EMBL" id="KAA8907288.1"/>
    </source>
</evidence>
<evidence type="ECO:0000313" key="2">
    <source>
        <dbReference type="Proteomes" id="UP000449547"/>
    </source>
</evidence>
<keyword evidence="2" id="KW-1185">Reference proteome</keyword>
<comment type="caution">
    <text evidence="1">The sequence shown here is derived from an EMBL/GenBank/DDBJ whole genome shotgun (WGS) entry which is preliminary data.</text>
</comment>
<dbReference type="AlphaFoldDB" id="A0A642UXN4"/>
<dbReference type="Proteomes" id="UP000449547">
    <property type="component" value="Unassembled WGS sequence"/>
</dbReference>
<dbReference type="OMA" id="CEIKCTP"/>
<reference evidence="1 2" key="1">
    <citation type="submission" date="2019-07" db="EMBL/GenBank/DDBJ databases">
        <title>Genome assembly of two rare yeast pathogens: Diutina rugosa and Trichomonascus ciferrii.</title>
        <authorList>
            <person name="Mixao V."/>
            <person name="Saus E."/>
            <person name="Hansen A."/>
            <person name="Lass-Flor C."/>
            <person name="Gabaldon T."/>
        </authorList>
    </citation>
    <scope>NUCLEOTIDE SEQUENCE [LARGE SCALE GENOMIC DNA]</scope>
    <source>
        <strain evidence="1 2">CBS 613</strain>
    </source>
</reference>
<proteinExistence type="predicted"/>
<dbReference type="EMBL" id="SWFT01000026">
    <property type="protein sequence ID" value="KAA8907288.1"/>
    <property type="molecule type" value="Genomic_DNA"/>
</dbReference>
<dbReference type="OrthoDB" id="4002732at2759"/>
<sequence length="190" mass="21658">MFSLDPRFSDADAAYDLHGLYSSFISTYGKRLQNYIGHYYHNNPHAQSMVHSSPWPVEQMSPILNGPLTQAFFQFNRLVKLLRSVDHRGVEVLIVGDNLQLAYGLAASYFMDNYSFNLANSMRVISQQVGYPVTFDGSHYDDLIISDSLQKFYAENSLIKQQSVVGTNRCKRGVEDDTEVSAKRRTNVYH</sequence>
<accession>A0A642UXN4</accession>
<dbReference type="RefSeq" id="XP_034014597.1">
    <property type="nucleotide sequence ID" value="XM_034158875.1"/>
</dbReference>